<evidence type="ECO:0000313" key="4">
    <source>
        <dbReference type="EMBL" id="MDR7353847.1"/>
    </source>
</evidence>
<feature type="transmembrane region" description="Helical" evidence="2">
    <location>
        <begin position="46"/>
        <end position="67"/>
    </location>
</feature>
<reference evidence="4 5" key="1">
    <citation type="submission" date="2023-07" db="EMBL/GenBank/DDBJ databases">
        <title>Sequencing the genomes of 1000 actinobacteria strains.</title>
        <authorList>
            <person name="Klenk H.-P."/>
        </authorList>
    </citation>
    <scope>NUCLEOTIDE SEQUENCE [LARGE SCALE GENOMIC DNA]</scope>
    <source>
        <strain evidence="4 5">DSM 44508</strain>
    </source>
</reference>
<dbReference type="InterPro" id="IPR046706">
    <property type="entry name" value="DUF6779"/>
</dbReference>
<feature type="compositionally biased region" description="Polar residues" evidence="1">
    <location>
        <begin position="423"/>
        <end position="434"/>
    </location>
</feature>
<organism evidence="4 5">
    <name type="scientific">Corynebacterium felinum</name>
    <dbReference type="NCBI Taxonomy" id="131318"/>
    <lineage>
        <taxon>Bacteria</taxon>
        <taxon>Bacillati</taxon>
        <taxon>Actinomycetota</taxon>
        <taxon>Actinomycetes</taxon>
        <taxon>Mycobacteriales</taxon>
        <taxon>Corynebacteriaceae</taxon>
        <taxon>Corynebacterium</taxon>
    </lineage>
</organism>
<feature type="compositionally biased region" description="Low complexity" evidence="1">
    <location>
        <begin position="298"/>
        <end position="316"/>
    </location>
</feature>
<feature type="compositionally biased region" description="Pro residues" evidence="1">
    <location>
        <begin position="182"/>
        <end position="201"/>
    </location>
</feature>
<feature type="region of interest" description="Disordered" evidence="1">
    <location>
        <begin position="381"/>
        <end position="484"/>
    </location>
</feature>
<proteinExistence type="predicted"/>
<dbReference type="RefSeq" id="WP_277103783.1">
    <property type="nucleotide sequence ID" value="NZ_BAAAJS010000014.1"/>
</dbReference>
<dbReference type="Pfam" id="PF20570">
    <property type="entry name" value="DUF6779"/>
    <property type="match status" value="1"/>
</dbReference>
<keyword evidence="2" id="KW-0472">Membrane</keyword>
<evidence type="ECO:0000256" key="2">
    <source>
        <dbReference type="SAM" id="Phobius"/>
    </source>
</evidence>
<dbReference type="Proteomes" id="UP001183619">
    <property type="component" value="Unassembled WGS sequence"/>
</dbReference>
<keyword evidence="2" id="KW-0812">Transmembrane</keyword>
<keyword evidence="2" id="KW-1133">Transmembrane helix</keyword>
<feature type="compositionally biased region" description="Gly residues" evidence="1">
    <location>
        <begin position="401"/>
        <end position="417"/>
    </location>
</feature>
<feature type="compositionally biased region" description="Basic and acidic residues" evidence="1">
    <location>
        <begin position="456"/>
        <end position="466"/>
    </location>
</feature>
<feature type="region of interest" description="Disordered" evidence="1">
    <location>
        <begin position="157"/>
        <end position="201"/>
    </location>
</feature>
<feature type="transmembrane region" description="Helical" evidence="2">
    <location>
        <begin position="21"/>
        <end position="40"/>
    </location>
</feature>
<feature type="domain" description="DUF6779" evidence="3">
    <location>
        <begin position="46"/>
        <end position="151"/>
    </location>
</feature>
<keyword evidence="5" id="KW-1185">Reference proteome</keyword>
<gene>
    <name evidence="4" type="ORF">J2S37_000385</name>
</gene>
<protein>
    <submittedName>
        <fullName evidence="4">Ca2+/Na+ antiporter</fullName>
    </submittedName>
</protein>
<feature type="compositionally biased region" description="Low complexity" evidence="1">
    <location>
        <begin position="325"/>
        <end position="336"/>
    </location>
</feature>
<sequence>MTSKTNRDRQPGKVTRDSNQFLVVVLILLAVIASAMMLMFSSVGAIKIAMLVALWAVLLGVFVAFRYQRDLEVQRSMYQAKLDQAEKRHATQRMMRETQIQQEISTRSKEMSNQALADISEQLAQVRGQLEAITGTVFPEHSPVLRAEAVRIRELEDTQAPPSAMPVETFDQSSTGSFVATPQPPHTPTATPAPAPAPEPIVEPVAEKPDYFDYSGYGATHAQSGSDQGAVAFEPEYSDAQYSEQDFSEYSDSQYSAEEYSPTQQPTTTSYEYGGYSYDSYPAQEEALAADTSYEAGDSSYAADTSDYYSSYQQATEPQAEPDYSEYASSYSYDDTTQYSDYSSLDAAYDDSADVATNDEPYTPTFNTSSFDAVNWVGTSAEPQPLVGDFEPQRSSVSEGAGYGSSFGYGTYSGGGYTPAHSAASSDYGTSAPRSSGGRRRKEDRVVETPVPPVREASHGRRRQDDQTGGLSVADLMKKRHNER</sequence>
<feature type="compositionally biased region" description="Polar residues" evidence="1">
    <location>
        <begin position="240"/>
        <end position="266"/>
    </location>
</feature>
<name>A0ABU2B5F1_9CORY</name>
<feature type="region of interest" description="Disordered" evidence="1">
    <location>
        <begin position="239"/>
        <end position="272"/>
    </location>
</feature>
<feature type="region of interest" description="Disordered" evidence="1">
    <location>
        <begin position="289"/>
        <end position="336"/>
    </location>
</feature>
<dbReference type="EMBL" id="JAVDYF010000001">
    <property type="protein sequence ID" value="MDR7353847.1"/>
    <property type="molecule type" value="Genomic_DNA"/>
</dbReference>
<comment type="caution">
    <text evidence="4">The sequence shown here is derived from an EMBL/GenBank/DDBJ whole genome shotgun (WGS) entry which is preliminary data.</text>
</comment>
<evidence type="ECO:0000256" key="1">
    <source>
        <dbReference type="SAM" id="MobiDB-lite"/>
    </source>
</evidence>
<evidence type="ECO:0000313" key="5">
    <source>
        <dbReference type="Proteomes" id="UP001183619"/>
    </source>
</evidence>
<accession>A0ABU2B5F1</accession>
<evidence type="ECO:0000259" key="3">
    <source>
        <dbReference type="Pfam" id="PF20570"/>
    </source>
</evidence>